<dbReference type="OrthoDB" id="425950at2759"/>
<organism evidence="5 6">
    <name type="scientific">Zostera marina</name>
    <name type="common">Eelgrass</name>
    <dbReference type="NCBI Taxonomy" id="29655"/>
    <lineage>
        <taxon>Eukaryota</taxon>
        <taxon>Viridiplantae</taxon>
        <taxon>Streptophyta</taxon>
        <taxon>Embryophyta</taxon>
        <taxon>Tracheophyta</taxon>
        <taxon>Spermatophyta</taxon>
        <taxon>Magnoliopsida</taxon>
        <taxon>Liliopsida</taxon>
        <taxon>Zosteraceae</taxon>
        <taxon>Zostera</taxon>
    </lineage>
</organism>
<dbReference type="Gene3D" id="2.60.120.650">
    <property type="entry name" value="Cupin"/>
    <property type="match status" value="1"/>
</dbReference>
<dbReference type="SUPFAM" id="SSF51197">
    <property type="entry name" value="Clavaminate synthase-like"/>
    <property type="match status" value="1"/>
</dbReference>
<dbReference type="AlphaFoldDB" id="A0A0K9PTD7"/>
<dbReference type="STRING" id="29655.A0A0K9PTD7"/>
<dbReference type="InterPro" id="IPR003347">
    <property type="entry name" value="JmjC_dom"/>
</dbReference>
<comment type="similarity">
    <text evidence="3">Belongs to the ROX family.</text>
</comment>
<keyword evidence="2 3" id="KW-0408">Iron</keyword>
<dbReference type="GO" id="GO:0032453">
    <property type="term" value="F:histone H3K4 demethylase activity"/>
    <property type="evidence" value="ECO:0000318"/>
    <property type="project" value="GO_Central"/>
</dbReference>
<gene>
    <name evidence="5" type="ORF">ZOSMA_169G00170</name>
</gene>
<keyword evidence="3" id="KW-0223">Dioxygenase</keyword>
<evidence type="ECO:0000256" key="1">
    <source>
        <dbReference type="ARBA" id="ARBA00022723"/>
    </source>
</evidence>
<dbReference type="GO" id="GO:0005506">
    <property type="term" value="F:iron ion binding"/>
    <property type="evidence" value="ECO:0007669"/>
    <property type="project" value="UniProtKB-UniRule"/>
</dbReference>
<evidence type="ECO:0000259" key="4">
    <source>
        <dbReference type="PROSITE" id="PS51184"/>
    </source>
</evidence>
<dbReference type="EMBL" id="LFYR01000642">
    <property type="protein sequence ID" value="KMZ72226.1"/>
    <property type="molecule type" value="Genomic_DNA"/>
</dbReference>
<proteinExistence type="inferred from homology"/>
<dbReference type="PROSITE" id="PS51184">
    <property type="entry name" value="JMJC"/>
    <property type="match status" value="1"/>
</dbReference>
<dbReference type="GO" id="GO:0051864">
    <property type="term" value="F:histone H3K36 demethylase activity"/>
    <property type="evidence" value="ECO:0000318"/>
    <property type="project" value="GO_Central"/>
</dbReference>
<dbReference type="InterPro" id="IPR039994">
    <property type="entry name" value="NO66-like"/>
</dbReference>
<comment type="cofactor">
    <cofactor evidence="3">
        <name>Fe(2+)</name>
        <dbReference type="ChEBI" id="CHEBI:29033"/>
    </cofactor>
    <text evidence="3">Binds 1 Fe(2+) ion per subunit.</text>
</comment>
<feature type="domain" description="JmjC" evidence="4">
    <location>
        <begin position="381"/>
        <end position="561"/>
    </location>
</feature>
<accession>A0A0K9PTD7</accession>
<dbReference type="Pfam" id="PF08007">
    <property type="entry name" value="JmjC_2"/>
    <property type="match status" value="1"/>
</dbReference>
<dbReference type="OMA" id="LHRKHEI"/>
<dbReference type="Proteomes" id="UP000036987">
    <property type="component" value="Unassembled WGS sequence"/>
</dbReference>
<reference evidence="6" key="1">
    <citation type="journal article" date="2016" name="Nature">
        <title>The genome of the seagrass Zostera marina reveals angiosperm adaptation to the sea.</title>
        <authorList>
            <person name="Olsen J.L."/>
            <person name="Rouze P."/>
            <person name="Verhelst B."/>
            <person name="Lin Y.-C."/>
            <person name="Bayer T."/>
            <person name="Collen J."/>
            <person name="Dattolo E."/>
            <person name="De Paoli E."/>
            <person name="Dittami S."/>
            <person name="Maumus F."/>
            <person name="Michel G."/>
            <person name="Kersting A."/>
            <person name="Lauritano C."/>
            <person name="Lohaus R."/>
            <person name="Toepel M."/>
            <person name="Tonon T."/>
            <person name="Vanneste K."/>
            <person name="Amirebrahimi M."/>
            <person name="Brakel J."/>
            <person name="Bostroem C."/>
            <person name="Chovatia M."/>
            <person name="Grimwood J."/>
            <person name="Jenkins J.W."/>
            <person name="Jueterbock A."/>
            <person name="Mraz A."/>
            <person name="Stam W.T."/>
            <person name="Tice H."/>
            <person name="Bornberg-Bauer E."/>
            <person name="Green P.J."/>
            <person name="Pearson G.A."/>
            <person name="Procaccini G."/>
            <person name="Duarte C.M."/>
            <person name="Schmutz J."/>
            <person name="Reusch T.B.H."/>
            <person name="Van de Peer Y."/>
        </authorList>
    </citation>
    <scope>NUCLEOTIDE SEQUENCE [LARGE SCALE GENOMIC DNA]</scope>
    <source>
        <strain evidence="6">cv. Finnish</strain>
    </source>
</reference>
<sequence>MALSPASRSSSSSSETNQRQLNHRVIFPLLLATIANIRYAHSRSILKRTLQNYMIIIKTTPPPSVEALLPHGLLSLLPVLISTTETYPSLCILTAEVIGSIALNSMDANSELAADDEILGSFVGALCYCTRMVKEEKKKMKKKVVMALCNAILDLSTNPCSRELISQSLAGFCADMWADKFMKNKLLIVVLDTLLMLVNTYSIDILASIPRELLSTTLASLKKLWIMLQNQQSPTQSGEEGQEYRCRKKHDLAVAIFRLSMNDVQYPSYDIDMVKRDIFGSSSKFDFEHFLSNYWEDSPFLFVGSSLNSDNKNIVFGSLMKTFVGKSMDALLSSILNCTISCPPLNSDEPDIFNFLEEMKGELGSPLVYGQDIRVIKTECIHSSLQKEIDFFDYDKTNLKGILVDDIQKYKQAFHQGFTIALRGMEFRSKKIAAIAEGLAYLFGMPSVGVNLYLTPSGSQGLSRHYDDHCVFVCQIIGQKKWILFPNPAAPVLPRLYEPLENLSCLNCQGKPLDLHEGDILYIPRGSPHEARTMIDDIKDKPVESSVSSLHMTFSIEVERPFEWEGFAHTAVDYWSKTQNYASHPYHGHSQLQVPDFLVNLLHLAISTIGVNEPIFRKACMVSMCSSNAESNKSIFQCIVNAIDWKCSFLEVMKTAKVIVDEGNDEALHWVRWVQYLVPRNNKRENDKRDAFCEVHEELECFIELSDEKNNVDCIETMFIELKSEFCRQVVFDDVCKSFQKLLEDYRKIRQQYTNGMLSLHCDGF</sequence>
<keyword evidence="3" id="KW-0805">Transcription regulation</keyword>
<evidence type="ECO:0000256" key="3">
    <source>
        <dbReference type="RuleBase" id="RU366061"/>
    </source>
</evidence>
<comment type="subcellular location">
    <subcellularLocation>
        <location evidence="3">Nucleus</location>
    </subcellularLocation>
</comment>
<keyword evidence="3" id="KW-0804">Transcription</keyword>
<dbReference type="PANTHER" id="PTHR13096:SF9">
    <property type="entry name" value="BIFUNCTIONAL LYSINE-SPECIFIC DEMETHYLASE AND HISTIDYL-HYDROXYLASE"/>
    <property type="match status" value="1"/>
</dbReference>
<keyword evidence="3" id="KW-0539">Nucleus</keyword>
<dbReference type="GO" id="GO:0005730">
    <property type="term" value="C:nucleolus"/>
    <property type="evidence" value="ECO:0000318"/>
    <property type="project" value="GO_Central"/>
</dbReference>
<comment type="caution">
    <text evidence="5">The sequence shown here is derived from an EMBL/GenBank/DDBJ whole genome shotgun (WGS) entry which is preliminary data.</text>
</comment>
<name>A0A0K9PTD7_ZOSMR</name>
<keyword evidence="6" id="KW-1185">Reference proteome</keyword>
<evidence type="ECO:0000313" key="5">
    <source>
        <dbReference type="EMBL" id="KMZ72226.1"/>
    </source>
</evidence>
<keyword evidence="1 3" id="KW-0479">Metal-binding</keyword>
<comment type="function">
    <text evidence="3">Oxygenase that can act as both a histone lysine demethylase and a ribosomal histidine hydroxylase.</text>
</comment>
<keyword evidence="3" id="KW-0560">Oxidoreductase</keyword>
<dbReference type="EC" id="1.14.11.-" evidence="3"/>
<evidence type="ECO:0000256" key="2">
    <source>
        <dbReference type="ARBA" id="ARBA00023004"/>
    </source>
</evidence>
<evidence type="ECO:0000313" key="6">
    <source>
        <dbReference type="Proteomes" id="UP000036987"/>
    </source>
</evidence>
<dbReference type="PANTHER" id="PTHR13096">
    <property type="entry name" value="MINA53 MYC INDUCED NUCLEAR ANTIGEN"/>
    <property type="match status" value="1"/>
</dbReference>
<protein>
    <recommendedName>
        <fullName evidence="3">Bifunctional lysine-specific demethylase and histidyl-hydroxylase</fullName>
        <ecNumber evidence="3">1.14.11.-</ecNumber>
    </recommendedName>
</protein>